<evidence type="ECO:0000313" key="1">
    <source>
        <dbReference type="EMBL" id="CDM68489.1"/>
    </source>
</evidence>
<dbReference type="EMBL" id="HG917868">
    <property type="protein sequence ID" value="CDM68489.1"/>
    <property type="molecule type" value="Genomic_DNA"/>
</dbReference>
<dbReference type="Proteomes" id="UP000019426">
    <property type="component" value="Chromosome M2/40_rep1"/>
</dbReference>
<dbReference type="RefSeq" id="WP_044037575.1">
    <property type="nucleotide sequence ID" value="NZ_HG917868.1"/>
</dbReference>
<name>W6RXZ8_9CLOT</name>
<dbReference type="PATRIC" id="fig|1216932.3.peg.1324"/>
<dbReference type="STRING" id="1216932.CM240_1330"/>
<dbReference type="HOGENOM" id="CLU_1599834_0_0_9"/>
<evidence type="ECO:0000313" key="2">
    <source>
        <dbReference type="Proteomes" id="UP000019426"/>
    </source>
</evidence>
<dbReference type="KEGG" id="clt:CM240_1330"/>
<reference evidence="1 2" key="1">
    <citation type="submission" date="2013-11" db="EMBL/GenBank/DDBJ databases">
        <title>Complete genome sequence of Clostridum sp. M2/40.</title>
        <authorList>
            <person name="Wibberg D."/>
            <person name="Puehler A."/>
            <person name="Schlueter A."/>
        </authorList>
    </citation>
    <scope>NUCLEOTIDE SEQUENCE [LARGE SCALE GENOMIC DNA]</scope>
    <source>
        <strain evidence="2">M2/40</strain>
    </source>
</reference>
<gene>
    <name evidence="1" type="ORF">CM240_1330</name>
</gene>
<dbReference type="AlphaFoldDB" id="W6RXZ8"/>
<protein>
    <submittedName>
        <fullName evidence="1">Uncharacterized protein</fullName>
    </submittedName>
</protein>
<sequence>MKKTNIDLNSKDNVDIIRNSISGRYQNGYSGGKRIENTGVRNSSPTVFQISRADDFNFSSNVLPIYYSLSRDPVGYTKKFTNGVKVVLINGDLLFQEDSELQIDNTIIYSSGRIYDFSPKSVIINNSMLIAGKSIDLFPELLTIKNNPDYTNVEEIKGFIHEYTKK</sequence>
<proteinExistence type="predicted"/>
<organism evidence="1 2">
    <name type="scientific">Clostridium bornimense</name>
    <dbReference type="NCBI Taxonomy" id="1216932"/>
    <lineage>
        <taxon>Bacteria</taxon>
        <taxon>Bacillati</taxon>
        <taxon>Bacillota</taxon>
        <taxon>Clostridia</taxon>
        <taxon>Eubacteriales</taxon>
        <taxon>Clostridiaceae</taxon>
        <taxon>Clostridium</taxon>
    </lineage>
</organism>
<accession>W6RXZ8</accession>
<keyword evidence="2" id="KW-1185">Reference proteome</keyword>